<evidence type="ECO:0000256" key="4">
    <source>
        <dbReference type="ARBA" id="ARBA00022840"/>
    </source>
</evidence>
<dbReference type="AlphaFoldDB" id="A0A3D9YZZ2"/>
<keyword evidence="3" id="KW-0547">Nucleotide-binding</keyword>
<gene>
    <name evidence="6" type="ORF">DES32_1029</name>
</gene>
<organism evidence="6 7">
    <name type="scientific">Methylovirgula ligni</name>
    <dbReference type="NCBI Taxonomy" id="569860"/>
    <lineage>
        <taxon>Bacteria</taxon>
        <taxon>Pseudomonadati</taxon>
        <taxon>Pseudomonadota</taxon>
        <taxon>Alphaproteobacteria</taxon>
        <taxon>Hyphomicrobiales</taxon>
        <taxon>Beijerinckiaceae</taxon>
        <taxon>Methylovirgula</taxon>
    </lineage>
</organism>
<accession>A0A3D9YZZ2</accession>
<keyword evidence="7" id="KW-1185">Reference proteome</keyword>
<dbReference type="InterPro" id="IPR017871">
    <property type="entry name" value="ABC_transporter-like_CS"/>
</dbReference>
<evidence type="ECO:0000313" key="6">
    <source>
        <dbReference type="EMBL" id="REF87408.1"/>
    </source>
</evidence>
<feature type="domain" description="ABC transporter" evidence="5">
    <location>
        <begin position="4"/>
        <end position="224"/>
    </location>
</feature>
<dbReference type="PROSITE" id="PS50893">
    <property type="entry name" value="ABC_TRANSPORTER_2"/>
    <property type="match status" value="1"/>
</dbReference>
<evidence type="ECO:0000256" key="3">
    <source>
        <dbReference type="ARBA" id="ARBA00022741"/>
    </source>
</evidence>
<evidence type="ECO:0000313" key="7">
    <source>
        <dbReference type="Proteomes" id="UP000256900"/>
    </source>
</evidence>
<dbReference type="GO" id="GO:0016887">
    <property type="term" value="F:ATP hydrolysis activity"/>
    <property type="evidence" value="ECO:0007669"/>
    <property type="project" value="InterPro"/>
</dbReference>
<dbReference type="PROSITE" id="PS00211">
    <property type="entry name" value="ABC_TRANSPORTER_1"/>
    <property type="match status" value="1"/>
</dbReference>
<dbReference type="RefSeq" id="WP_165203930.1">
    <property type="nucleotide sequence ID" value="NZ_CP025086.1"/>
</dbReference>
<evidence type="ECO:0000259" key="5">
    <source>
        <dbReference type="PROSITE" id="PS50893"/>
    </source>
</evidence>
<dbReference type="InterPro" id="IPR050166">
    <property type="entry name" value="ABC_transporter_ATP-bind"/>
</dbReference>
<dbReference type="SUPFAM" id="SSF52540">
    <property type="entry name" value="P-loop containing nucleoside triphosphate hydrolases"/>
    <property type="match status" value="1"/>
</dbReference>
<dbReference type="Pfam" id="PF00005">
    <property type="entry name" value="ABC_tran"/>
    <property type="match status" value="1"/>
</dbReference>
<dbReference type="InterPro" id="IPR027417">
    <property type="entry name" value="P-loop_NTPase"/>
</dbReference>
<sequence length="240" mass="25457">MMQLSLENAAVRLDGTLIFTGFDLDVSSPGVTAIMGPSGVGKTTLLRAIAGLVPLSEGQRRCDAKIAQVFQEPRLLPWQSALDNAGFGLRAAGFSHAAARVEAEVILDRLGLSAADRAKHPGTLSGGMRQRVALARALAMTPDLLLLDEPFSNLDPPLRDDLRGLLLKIVVERGIAAIVVTHDPIEAALVADRLIVLGGQPAQKLADLTLSPRPQNMAEAYAAAADFMRRPEIAAAFARV</sequence>
<dbReference type="GO" id="GO:0005524">
    <property type="term" value="F:ATP binding"/>
    <property type="evidence" value="ECO:0007669"/>
    <property type="project" value="UniProtKB-KW"/>
</dbReference>
<dbReference type="SMART" id="SM00382">
    <property type="entry name" value="AAA"/>
    <property type="match status" value="1"/>
</dbReference>
<keyword evidence="2" id="KW-0813">Transport</keyword>
<evidence type="ECO:0000256" key="1">
    <source>
        <dbReference type="ARBA" id="ARBA00005417"/>
    </source>
</evidence>
<dbReference type="InterPro" id="IPR003439">
    <property type="entry name" value="ABC_transporter-like_ATP-bd"/>
</dbReference>
<protein>
    <submittedName>
        <fullName evidence="6">NitT/TauT family transport system ATP-binding protein</fullName>
    </submittedName>
</protein>
<dbReference type="PANTHER" id="PTHR42788">
    <property type="entry name" value="TAURINE IMPORT ATP-BINDING PROTEIN-RELATED"/>
    <property type="match status" value="1"/>
</dbReference>
<dbReference type="PANTHER" id="PTHR42788:SF19">
    <property type="entry name" value="ALIPHATIC SULFONATES IMPORT ATP-BINDING PROTEIN SSUB 2"/>
    <property type="match status" value="1"/>
</dbReference>
<comment type="caution">
    <text evidence="6">The sequence shown here is derived from an EMBL/GenBank/DDBJ whole genome shotgun (WGS) entry which is preliminary data.</text>
</comment>
<evidence type="ECO:0000256" key="2">
    <source>
        <dbReference type="ARBA" id="ARBA00022448"/>
    </source>
</evidence>
<name>A0A3D9YZZ2_9HYPH</name>
<dbReference type="Gene3D" id="3.40.50.300">
    <property type="entry name" value="P-loop containing nucleotide triphosphate hydrolases"/>
    <property type="match status" value="1"/>
</dbReference>
<proteinExistence type="inferred from homology"/>
<dbReference type="Proteomes" id="UP000256900">
    <property type="component" value="Unassembled WGS sequence"/>
</dbReference>
<keyword evidence="4 6" id="KW-0067">ATP-binding</keyword>
<dbReference type="InterPro" id="IPR003593">
    <property type="entry name" value="AAA+_ATPase"/>
</dbReference>
<comment type="similarity">
    <text evidence="1">Belongs to the ABC transporter superfamily.</text>
</comment>
<dbReference type="EMBL" id="QUMO01000002">
    <property type="protein sequence ID" value="REF87408.1"/>
    <property type="molecule type" value="Genomic_DNA"/>
</dbReference>
<reference evidence="6 7" key="1">
    <citation type="submission" date="2018-08" db="EMBL/GenBank/DDBJ databases">
        <title>Genomic Encyclopedia of Type Strains, Phase IV (KMG-IV): sequencing the most valuable type-strain genomes for metagenomic binning, comparative biology and taxonomic classification.</title>
        <authorList>
            <person name="Goeker M."/>
        </authorList>
    </citation>
    <scope>NUCLEOTIDE SEQUENCE [LARGE SCALE GENOMIC DNA]</scope>
    <source>
        <strain evidence="6 7">BW863</strain>
    </source>
</reference>